<dbReference type="EMBL" id="JAFNLL010000097">
    <property type="protein sequence ID" value="MBO1270005.1"/>
    <property type="molecule type" value="Genomic_DNA"/>
</dbReference>
<accession>A0A939HMA8</accession>
<organism evidence="1 2">
    <name type="scientific">Arthrobacter cavernae</name>
    <dbReference type="NCBI Taxonomy" id="2817681"/>
    <lineage>
        <taxon>Bacteria</taxon>
        <taxon>Bacillati</taxon>
        <taxon>Actinomycetota</taxon>
        <taxon>Actinomycetes</taxon>
        <taxon>Micrococcales</taxon>
        <taxon>Micrococcaceae</taxon>
        <taxon>Arthrobacter</taxon>
    </lineage>
</organism>
<proteinExistence type="predicted"/>
<keyword evidence="2" id="KW-1185">Reference proteome</keyword>
<evidence type="ECO:0000313" key="2">
    <source>
        <dbReference type="Proteomes" id="UP000664164"/>
    </source>
</evidence>
<comment type="caution">
    <text evidence="1">The sequence shown here is derived from an EMBL/GenBank/DDBJ whole genome shotgun (WGS) entry which is preliminary data.</text>
</comment>
<sequence>TSGAHGILSGTQIVAPVSVPVTLGATSLAVLGDSTAINKAPAHAPAYAPAWTATTSGAHGILSGTQI</sequence>
<dbReference type="Proteomes" id="UP000664164">
    <property type="component" value="Unassembled WGS sequence"/>
</dbReference>
<name>A0A939HMA8_9MICC</name>
<feature type="non-terminal residue" evidence="1">
    <location>
        <position position="1"/>
    </location>
</feature>
<evidence type="ECO:0000313" key="1">
    <source>
        <dbReference type="EMBL" id="MBO1270005.1"/>
    </source>
</evidence>
<dbReference type="AlphaFoldDB" id="A0A939HMA8"/>
<reference evidence="1" key="1">
    <citation type="submission" date="2021-03" db="EMBL/GenBank/DDBJ databases">
        <title>A new species, PO-11, isolated from a karst cave deposit.</title>
        <authorList>
            <person name="Zhaoxiaoyong W."/>
        </authorList>
    </citation>
    <scope>NUCLEOTIDE SEQUENCE</scope>
    <source>
        <strain evidence="1">PO-11</strain>
    </source>
</reference>
<feature type="non-terminal residue" evidence="1">
    <location>
        <position position="67"/>
    </location>
</feature>
<gene>
    <name evidence="1" type="ORF">J1902_18955</name>
</gene>
<protein>
    <submittedName>
        <fullName evidence="1">DUF320 domain-containing protein</fullName>
    </submittedName>
</protein>